<evidence type="ECO:0000256" key="4">
    <source>
        <dbReference type="ARBA" id="ARBA00022655"/>
    </source>
</evidence>
<feature type="binding site" evidence="8">
    <location>
        <position position="61"/>
    </location>
    <ligand>
        <name>(R)-pantoate</name>
        <dbReference type="ChEBI" id="CHEBI:15980"/>
    </ligand>
</feature>
<keyword evidence="8" id="KW-0963">Cytoplasm</keyword>
<dbReference type="InterPro" id="IPR042176">
    <property type="entry name" value="Pantoate_ligase_C"/>
</dbReference>
<dbReference type="NCBIfam" id="TIGR00125">
    <property type="entry name" value="cyt_tran_rel"/>
    <property type="match status" value="1"/>
</dbReference>
<dbReference type="Gene3D" id="3.30.1300.10">
    <property type="entry name" value="Pantoate-beta-alanine ligase, C-terminal domain"/>
    <property type="match status" value="1"/>
</dbReference>
<dbReference type="PANTHER" id="PTHR21299">
    <property type="entry name" value="CYTIDYLATE KINASE/PANTOATE-BETA-ALANINE LIGASE"/>
    <property type="match status" value="1"/>
</dbReference>
<evidence type="ECO:0000256" key="1">
    <source>
        <dbReference type="ARBA" id="ARBA00004990"/>
    </source>
</evidence>
<dbReference type="InterPro" id="IPR004821">
    <property type="entry name" value="Cyt_trans-like"/>
</dbReference>
<comment type="caution">
    <text evidence="9">The sequence shown here is derived from an EMBL/GenBank/DDBJ whole genome shotgun (WGS) entry which is preliminary data.</text>
</comment>
<keyword evidence="6 8" id="KW-0067">ATP-binding</keyword>
<comment type="function">
    <text evidence="8">Catalyzes the condensation of pantoate with beta-alanine in an ATP-dependent reaction via a pantoyl-adenylate intermediate.</text>
</comment>
<dbReference type="UniPathway" id="UPA00028">
    <property type="reaction ID" value="UER00005"/>
</dbReference>
<evidence type="ECO:0000256" key="6">
    <source>
        <dbReference type="ARBA" id="ARBA00022840"/>
    </source>
</evidence>
<dbReference type="PANTHER" id="PTHR21299:SF1">
    <property type="entry name" value="PANTOATE--BETA-ALANINE LIGASE"/>
    <property type="match status" value="1"/>
</dbReference>
<feature type="binding site" evidence="8">
    <location>
        <begin position="184"/>
        <end position="187"/>
    </location>
    <ligand>
        <name>ATP</name>
        <dbReference type="ChEBI" id="CHEBI:30616"/>
    </ligand>
</feature>
<accession>A0A2N7PLR2</accession>
<comment type="similarity">
    <text evidence="2 8">Belongs to the pantothenate synthetase family.</text>
</comment>
<dbReference type="HAMAP" id="MF_00158">
    <property type="entry name" value="PanC"/>
    <property type="match status" value="1"/>
</dbReference>
<dbReference type="GO" id="GO:0005524">
    <property type="term" value="F:ATP binding"/>
    <property type="evidence" value="ECO:0007669"/>
    <property type="project" value="UniProtKB-KW"/>
</dbReference>
<dbReference type="EC" id="6.3.2.1" evidence="8"/>
<comment type="subcellular location">
    <subcellularLocation>
        <location evidence="8">Cytoplasm</location>
    </subcellularLocation>
</comment>
<evidence type="ECO:0000313" key="10">
    <source>
        <dbReference type="EMBL" id="PMP93633.1"/>
    </source>
</evidence>
<keyword evidence="3 8" id="KW-0436">Ligase</keyword>
<keyword evidence="4 8" id="KW-0566">Pantothenate biosynthesis</keyword>
<evidence type="ECO:0000256" key="8">
    <source>
        <dbReference type="HAMAP-Rule" id="MF_00158"/>
    </source>
</evidence>
<feature type="binding site" evidence="8">
    <location>
        <position position="153"/>
    </location>
    <ligand>
        <name>(R)-pantoate</name>
        <dbReference type="ChEBI" id="CHEBI:15980"/>
    </ligand>
</feature>
<feature type="active site" description="Proton donor" evidence="8">
    <location>
        <position position="37"/>
    </location>
</feature>
<feature type="binding site" evidence="8">
    <location>
        <begin position="147"/>
        <end position="150"/>
    </location>
    <ligand>
        <name>ATP</name>
        <dbReference type="ChEBI" id="CHEBI:30616"/>
    </ligand>
</feature>
<comment type="subunit">
    <text evidence="8">Homodimer.</text>
</comment>
<dbReference type="EMBL" id="PNJD01000456">
    <property type="protein sequence ID" value="PMP93633.1"/>
    <property type="molecule type" value="Genomic_DNA"/>
</dbReference>
<evidence type="ECO:0000256" key="2">
    <source>
        <dbReference type="ARBA" id="ARBA00009256"/>
    </source>
</evidence>
<keyword evidence="5 8" id="KW-0547">Nucleotide-binding</keyword>
<dbReference type="EMBL" id="PNIK01000103">
    <property type="protein sequence ID" value="PMP65136.1"/>
    <property type="molecule type" value="Genomic_DNA"/>
</dbReference>
<feature type="binding site" evidence="8">
    <location>
        <position position="176"/>
    </location>
    <ligand>
        <name>ATP</name>
        <dbReference type="ChEBI" id="CHEBI:30616"/>
    </ligand>
</feature>
<evidence type="ECO:0000313" key="11">
    <source>
        <dbReference type="Proteomes" id="UP000235460"/>
    </source>
</evidence>
<reference evidence="11 12" key="1">
    <citation type="submission" date="2018-01" db="EMBL/GenBank/DDBJ databases">
        <title>Metagenomic assembled genomes from two thermal pools in the Uzon Caldera, Kamchatka, Russia.</title>
        <authorList>
            <person name="Wilkins L."/>
            <person name="Ettinger C."/>
        </authorList>
    </citation>
    <scope>NUCLEOTIDE SEQUENCE [LARGE SCALE GENOMIC DNA]</scope>
    <source>
        <strain evidence="10">ARK-04</strain>
        <strain evidence="9">ZAV-08</strain>
    </source>
</reference>
<dbReference type="Pfam" id="PF02569">
    <property type="entry name" value="Pantoate_ligase"/>
    <property type="match status" value="1"/>
</dbReference>
<dbReference type="GO" id="GO:0015940">
    <property type="term" value="P:pantothenate biosynthetic process"/>
    <property type="evidence" value="ECO:0007669"/>
    <property type="project" value="UniProtKB-UniRule"/>
</dbReference>
<dbReference type="SUPFAM" id="SSF52374">
    <property type="entry name" value="Nucleotidylyl transferase"/>
    <property type="match status" value="1"/>
</dbReference>
<feature type="binding site" evidence="8">
    <location>
        <position position="61"/>
    </location>
    <ligand>
        <name>beta-alanine</name>
        <dbReference type="ChEBI" id="CHEBI:57966"/>
    </ligand>
</feature>
<dbReference type="GO" id="GO:0005829">
    <property type="term" value="C:cytosol"/>
    <property type="evidence" value="ECO:0007669"/>
    <property type="project" value="TreeGrafter"/>
</dbReference>
<dbReference type="Gene3D" id="3.40.50.620">
    <property type="entry name" value="HUPs"/>
    <property type="match status" value="1"/>
</dbReference>
<dbReference type="FunFam" id="3.40.50.620:FF:000013">
    <property type="entry name" value="Pantothenate synthetase"/>
    <property type="match status" value="1"/>
</dbReference>
<comment type="catalytic activity">
    <reaction evidence="7 8">
        <text>(R)-pantoate + beta-alanine + ATP = (R)-pantothenate + AMP + diphosphate + H(+)</text>
        <dbReference type="Rhea" id="RHEA:10912"/>
        <dbReference type="ChEBI" id="CHEBI:15378"/>
        <dbReference type="ChEBI" id="CHEBI:15980"/>
        <dbReference type="ChEBI" id="CHEBI:29032"/>
        <dbReference type="ChEBI" id="CHEBI:30616"/>
        <dbReference type="ChEBI" id="CHEBI:33019"/>
        <dbReference type="ChEBI" id="CHEBI:57966"/>
        <dbReference type="ChEBI" id="CHEBI:456215"/>
        <dbReference type="EC" id="6.3.2.1"/>
    </reaction>
</comment>
<comment type="pathway">
    <text evidence="1 8">Cofactor biosynthesis; (R)-pantothenate biosynthesis; (R)-pantothenate from (R)-pantoate and beta-alanine: step 1/1.</text>
</comment>
<dbReference type="FunFam" id="3.30.1300.10:FF:000001">
    <property type="entry name" value="Pantothenate synthetase"/>
    <property type="match status" value="1"/>
</dbReference>
<proteinExistence type="inferred from homology"/>
<name>A0A2N7PLR2_9BACT</name>
<dbReference type="Proteomes" id="UP000235460">
    <property type="component" value="Unassembled WGS sequence"/>
</dbReference>
<evidence type="ECO:0000256" key="3">
    <source>
        <dbReference type="ARBA" id="ARBA00022598"/>
    </source>
</evidence>
<dbReference type="InterPro" id="IPR014729">
    <property type="entry name" value="Rossmann-like_a/b/a_fold"/>
</dbReference>
<dbReference type="NCBIfam" id="TIGR00018">
    <property type="entry name" value="panC"/>
    <property type="match status" value="1"/>
</dbReference>
<dbReference type="AlphaFoldDB" id="A0A2N7PLR2"/>
<organism evidence="9 11">
    <name type="scientific">Thermodesulfobacterium geofontis</name>
    <dbReference type="NCBI Taxonomy" id="1295609"/>
    <lineage>
        <taxon>Bacteria</taxon>
        <taxon>Pseudomonadati</taxon>
        <taxon>Thermodesulfobacteriota</taxon>
        <taxon>Thermodesulfobacteria</taxon>
        <taxon>Thermodesulfobacteriales</taxon>
        <taxon>Thermodesulfobacteriaceae</taxon>
        <taxon>Thermodesulfobacterium</taxon>
    </lineage>
</organism>
<gene>
    <name evidence="8" type="primary">panC</name>
    <name evidence="10" type="ORF">C0169_07520</name>
    <name evidence="9" type="ORF">C0190_07065</name>
</gene>
<dbReference type="CDD" id="cd00560">
    <property type="entry name" value="PanC"/>
    <property type="match status" value="1"/>
</dbReference>
<evidence type="ECO:0000313" key="9">
    <source>
        <dbReference type="EMBL" id="PMP65136.1"/>
    </source>
</evidence>
<dbReference type="InterPro" id="IPR003721">
    <property type="entry name" value="Pantoate_ligase"/>
</dbReference>
<protein>
    <recommendedName>
        <fullName evidence="8">Pantothenate synthetase</fullName>
        <shortName evidence="8">PS</shortName>
        <ecNumber evidence="8">6.3.2.1</ecNumber>
    </recommendedName>
    <alternativeName>
        <fullName evidence="8">Pantoate--beta-alanine ligase</fullName>
    </alternativeName>
    <alternativeName>
        <fullName evidence="8">Pantoate-activating enzyme</fullName>
    </alternativeName>
</protein>
<evidence type="ECO:0000313" key="12">
    <source>
        <dbReference type="Proteomes" id="UP000235619"/>
    </source>
</evidence>
<sequence>MEIIKEISKMKEISKLWKRKGYKISFVPTMGFLHEAHLALVRKAKELGDKTVVSIFVNPLQFGPKEDFREYPRDLERDLTLLEREKVDVVFIPETEEMYPSDFQTYVEVTKLTTGLCGAFRPGHFKGVTTVVLKLFNIINPDIAIFGEKDYQQLQVIKQMVKDLNLDIEIVAHPTVRENDGLAMSSRNIYLSTEERKSATVLYKALLLAKELINKGERDSQNLKNKLEEFIHSFPYTKVQYIEFVDPLTLEPVKKIEKPVLCALAVFVGKARLIDNMLINLE</sequence>
<dbReference type="GO" id="GO:0004592">
    <property type="term" value="F:pantoate-beta-alanine ligase activity"/>
    <property type="evidence" value="ECO:0007669"/>
    <property type="project" value="UniProtKB-UniRule"/>
</dbReference>
<dbReference type="Proteomes" id="UP000235619">
    <property type="component" value="Unassembled WGS sequence"/>
</dbReference>
<feature type="binding site" evidence="8">
    <location>
        <begin position="30"/>
        <end position="37"/>
    </location>
    <ligand>
        <name>ATP</name>
        <dbReference type="ChEBI" id="CHEBI:30616"/>
    </ligand>
</feature>
<comment type="miscellaneous">
    <text evidence="8">The reaction proceeds by a bi uni uni bi ping pong mechanism.</text>
</comment>
<evidence type="ECO:0000256" key="7">
    <source>
        <dbReference type="ARBA" id="ARBA00048258"/>
    </source>
</evidence>
<evidence type="ECO:0000256" key="5">
    <source>
        <dbReference type="ARBA" id="ARBA00022741"/>
    </source>
</evidence>